<dbReference type="InParanoid" id="A0A1Q3AXY5"/>
<dbReference type="PANTHER" id="PTHR47076">
    <property type="entry name" value="NHL DOMAIN PROTEIN"/>
    <property type="match status" value="1"/>
</dbReference>
<evidence type="ECO:0000313" key="3">
    <source>
        <dbReference type="Proteomes" id="UP000187406"/>
    </source>
</evidence>
<evidence type="ECO:0000313" key="2">
    <source>
        <dbReference type="EMBL" id="GAV60568.1"/>
    </source>
</evidence>
<proteinExistence type="predicted"/>
<reference evidence="3" key="1">
    <citation type="submission" date="2016-04" db="EMBL/GenBank/DDBJ databases">
        <title>Cephalotus genome sequencing.</title>
        <authorList>
            <person name="Fukushima K."/>
            <person name="Hasebe M."/>
            <person name="Fang X."/>
        </authorList>
    </citation>
    <scope>NUCLEOTIDE SEQUENCE [LARGE SCALE GENOMIC DNA]</scope>
    <source>
        <strain evidence="3">cv. St1</strain>
    </source>
</reference>
<accession>A0A1Q3AXY5</accession>
<gene>
    <name evidence="2" type="ORF">CFOL_v3_04098</name>
</gene>
<protein>
    <submittedName>
        <fullName evidence="2">Uncharacterized protein</fullName>
    </submittedName>
</protein>
<feature type="region of interest" description="Disordered" evidence="1">
    <location>
        <begin position="1"/>
        <end position="23"/>
    </location>
</feature>
<dbReference type="EMBL" id="BDDD01000156">
    <property type="protein sequence ID" value="GAV60568.1"/>
    <property type="molecule type" value="Genomic_DNA"/>
</dbReference>
<dbReference type="AlphaFoldDB" id="A0A1Q3AXY5"/>
<evidence type="ECO:0000256" key="1">
    <source>
        <dbReference type="SAM" id="MobiDB-lite"/>
    </source>
</evidence>
<keyword evidence="3" id="KW-1185">Reference proteome</keyword>
<dbReference type="Proteomes" id="UP000187406">
    <property type="component" value="Unassembled WGS sequence"/>
</dbReference>
<sequence>MATQQEKTASICKTSPSSDDDSLKEDCGETMSAFSGCGCFQNVFSVWRRRSNNGTHRYQLQHQEETKEGWLENKLKKVKVLSELLAGPKWKNFIRRFKKRRLMQFQYDPQSYALNFDDGIDMEVENIGAHLDFTARYASPVGLNKGPQSGF</sequence>
<dbReference type="STRING" id="3775.A0A1Q3AXY5"/>
<dbReference type="PANTHER" id="PTHR47076:SF1">
    <property type="entry name" value="NHL DOMAIN PROTEIN"/>
    <property type="match status" value="1"/>
</dbReference>
<feature type="compositionally biased region" description="Polar residues" evidence="1">
    <location>
        <begin position="1"/>
        <end position="17"/>
    </location>
</feature>
<comment type="caution">
    <text evidence="2">The sequence shown here is derived from an EMBL/GenBank/DDBJ whole genome shotgun (WGS) entry which is preliminary data.</text>
</comment>
<organism evidence="2 3">
    <name type="scientific">Cephalotus follicularis</name>
    <name type="common">Albany pitcher plant</name>
    <dbReference type="NCBI Taxonomy" id="3775"/>
    <lineage>
        <taxon>Eukaryota</taxon>
        <taxon>Viridiplantae</taxon>
        <taxon>Streptophyta</taxon>
        <taxon>Embryophyta</taxon>
        <taxon>Tracheophyta</taxon>
        <taxon>Spermatophyta</taxon>
        <taxon>Magnoliopsida</taxon>
        <taxon>eudicotyledons</taxon>
        <taxon>Gunneridae</taxon>
        <taxon>Pentapetalae</taxon>
        <taxon>rosids</taxon>
        <taxon>fabids</taxon>
        <taxon>Oxalidales</taxon>
        <taxon>Cephalotaceae</taxon>
        <taxon>Cephalotus</taxon>
    </lineage>
</organism>
<dbReference type="OrthoDB" id="1934748at2759"/>
<name>A0A1Q3AXY5_CEPFO</name>